<keyword evidence="1" id="KW-0175">Coiled coil</keyword>
<protein>
    <submittedName>
        <fullName evidence="2">Uncharacterized protein</fullName>
    </submittedName>
</protein>
<evidence type="ECO:0000313" key="5">
    <source>
        <dbReference type="Proteomes" id="UP000193335"/>
    </source>
</evidence>
<evidence type="ECO:0000313" key="3">
    <source>
        <dbReference type="EMBL" id="OSJ23995.1"/>
    </source>
</evidence>
<reference evidence="2 4" key="1">
    <citation type="submission" date="2016-11" db="EMBL/GenBank/DDBJ databases">
        <title>Complete Genome Sequence of Bradyrhizobium sp. strain J5, an isolated from soybean nodule in Hokkaido.</title>
        <authorList>
            <person name="Kanehara K."/>
        </authorList>
    </citation>
    <scope>NUCLEOTIDE SEQUENCE [LARGE SCALE GENOMIC DNA]</scope>
    <source>
        <strain evidence="2 4">J5</strain>
    </source>
</reference>
<feature type="coiled-coil region" evidence="1">
    <location>
        <begin position="1"/>
        <end position="28"/>
    </location>
</feature>
<dbReference type="EMBL" id="NAFL01000283">
    <property type="protein sequence ID" value="OSJ23995.1"/>
    <property type="molecule type" value="Genomic_DNA"/>
</dbReference>
<evidence type="ECO:0000256" key="1">
    <source>
        <dbReference type="SAM" id="Coils"/>
    </source>
</evidence>
<dbReference type="RefSeq" id="WP_063984017.1">
    <property type="nucleotide sequence ID" value="NZ_CP017637.1"/>
</dbReference>
<accession>A0A1L3FI93</accession>
<sequence>MNEKRNRVRQADSLAERLAADALRLREEASHLEPGPERDALLSKAHRNKMAADINSCLTAPGRRLPG</sequence>
<dbReference type="Proteomes" id="UP000193335">
    <property type="component" value="Unassembled WGS sequence"/>
</dbReference>
<proteinExistence type="predicted"/>
<gene>
    <name evidence="2" type="ORF">BKD09_31730</name>
    <name evidence="3" type="ORF">BSZ19_42820</name>
</gene>
<evidence type="ECO:0000313" key="4">
    <source>
        <dbReference type="Proteomes" id="UP000181962"/>
    </source>
</evidence>
<dbReference type="OrthoDB" id="8247377at2"/>
<dbReference type="Proteomes" id="UP000181962">
    <property type="component" value="Chromosome"/>
</dbReference>
<name>A0A1L3FI93_BRAJP</name>
<dbReference type="EMBL" id="CP017637">
    <property type="protein sequence ID" value="APG12922.1"/>
    <property type="molecule type" value="Genomic_DNA"/>
</dbReference>
<reference evidence="3 5" key="2">
    <citation type="submission" date="2017-03" db="EMBL/GenBank/DDBJ databases">
        <title>Whole genome sequences of fourteen strains of Bradyrhizobium canariense and one strain of Bradyrhizobium japonicum isolated from Lupinus (Papilionoideae: Genisteae) species in Algeria.</title>
        <authorList>
            <person name="Crovadore J."/>
            <person name="Chekireb D."/>
            <person name="Brachmann A."/>
            <person name="Chablais R."/>
            <person name="Cochard B."/>
            <person name="Lefort F."/>
        </authorList>
    </citation>
    <scope>NUCLEOTIDE SEQUENCE [LARGE SCALE GENOMIC DNA]</scope>
    <source>
        <strain evidence="3 5">UBMA197</strain>
    </source>
</reference>
<organism evidence="2 4">
    <name type="scientific">Bradyrhizobium japonicum</name>
    <dbReference type="NCBI Taxonomy" id="375"/>
    <lineage>
        <taxon>Bacteria</taxon>
        <taxon>Pseudomonadati</taxon>
        <taxon>Pseudomonadota</taxon>
        <taxon>Alphaproteobacteria</taxon>
        <taxon>Hyphomicrobiales</taxon>
        <taxon>Nitrobacteraceae</taxon>
        <taxon>Bradyrhizobium</taxon>
    </lineage>
</organism>
<dbReference type="AlphaFoldDB" id="A0A1L3FI93"/>
<evidence type="ECO:0000313" key="2">
    <source>
        <dbReference type="EMBL" id="APG12922.1"/>
    </source>
</evidence>